<keyword evidence="1" id="KW-1133">Transmembrane helix</keyword>
<gene>
    <name evidence="2" type="ORF">DBR06_SOUSAS50410008</name>
</gene>
<dbReference type="AlphaFoldDB" id="A0A484GJM6"/>
<keyword evidence="1" id="KW-0472">Membrane</keyword>
<evidence type="ECO:0008006" key="4">
    <source>
        <dbReference type="Google" id="ProtNLM"/>
    </source>
</evidence>
<evidence type="ECO:0000313" key="2">
    <source>
        <dbReference type="EMBL" id="TEA35882.1"/>
    </source>
</evidence>
<comment type="caution">
    <text evidence="2">The sequence shown here is derived from an EMBL/GenBank/DDBJ whole genome shotgun (WGS) entry which is preliminary data.</text>
</comment>
<evidence type="ECO:0000313" key="3">
    <source>
        <dbReference type="Proteomes" id="UP000295264"/>
    </source>
</evidence>
<dbReference type="Proteomes" id="UP000295264">
    <property type="component" value="Unassembled WGS sequence"/>
</dbReference>
<feature type="transmembrane region" description="Helical" evidence="1">
    <location>
        <begin position="31"/>
        <end position="51"/>
    </location>
</feature>
<proteinExistence type="predicted"/>
<feature type="non-terminal residue" evidence="2">
    <location>
        <position position="1"/>
    </location>
</feature>
<name>A0A484GJM6_SOUCH</name>
<keyword evidence="1" id="KW-0812">Transmembrane</keyword>
<reference evidence="2 3" key="1">
    <citation type="journal article" date="2018" name="Genomics">
        <title>Molecular footprints of inshore aquatic adaptation in Indo-Pacific humpback dolphin (Sousa chinensis).</title>
        <authorList>
            <person name="Ming Y."/>
            <person name="Jian J."/>
            <person name="Yu F."/>
            <person name="Yu X."/>
            <person name="Wang J."/>
            <person name="Liu W."/>
        </authorList>
    </citation>
    <scope>NUCLEOTIDE SEQUENCE [LARGE SCALE GENOMIC DNA]</scope>
    <source>
        <strain evidence="2">MY-2018</strain>
        <tissue evidence="2">Skin</tissue>
    </source>
</reference>
<sequence>IVGTALHPFFHAVVGEPEAVPEDEQTDSVVITSHAFVIIFLVMPIIIGGLGN</sequence>
<protein>
    <recommendedName>
        <fullName evidence="4">Cytochrome c oxidase subunit 1</fullName>
    </recommendedName>
</protein>
<accession>A0A484GJM6</accession>
<dbReference type="EMBL" id="QWLN02007099">
    <property type="protein sequence ID" value="TEA35882.1"/>
    <property type="molecule type" value="Genomic_DNA"/>
</dbReference>
<evidence type="ECO:0000256" key="1">
    <source>
        <dbReference type="SAM" id="Phobius"/>
    </source>
</evidence>
<organism evidence="2 3">
    <name type="scientific">Sousa chinensis</name>
    <name type="common">Indo-pacific humpbacked dolphin</name>
    <name type="synonym">Steno chinensis</name>
    <dbReference type="NCBI Taxonomy" id="103600"/>
    <lineage>
        <taxon>Eukaryota</taxon>
        <taxon>Metazoa</taxon>
        <taxon>Chordata</taxon>
        <taxon>Craniata</taxon>
        <taxon>Vertebrata</taxon>
        <taxon>Euteleostomi</taxon>
        <taxon>Mammalia</taxon>
        <taxon>Eutheria</taxon>
        <taxon>Laurasiatheria</taxon>
        <taxon>Artiodactyla</taxon>
        <taxon>Whippomorpha</taxon>
        <taxon>Cetacea</taxon>
        <taxon>Odontoceti</taxon>
        <taxon>Delphinidae</taxon>
        <taxon>Sousa</taxon>
    </lineage>
</organism>
<keyword evidence="3" id="KW-1185">Reference proteome</keyword>